<evidence type="ECO:0000313" key="4">
    <source>
        <dbReference type="Proteomes" id="UP000075243"/>
    </source>
</evidence>
<evidence type="ECO:0000313" key="3">
    <source>
        <dbReference type="EMBL" id="KYP72363.1"/>
    </source>
</evidence>
<accession>A0A151TZ55</accession>
<keyword evidence="1" id="KW-0694">RNA-binding</keyword>
<gene>
    <name evidence="3" type="ORF">KK1_004951</name>
</gene>
<dbReference type="GO" id="GO:0005730">
    <property type="term" value="C:nucleolus"/>
    <property type="evidence" value="ECO:0007669"/>
    <property type="project" value="UniProtKB-SubCell"/>
</dbReference>
<keyword evidence="1" id="KW-0238">DNA-binding</keyword>
<dbReference type="GO" id="GO:0005737">
    <property type="term" value="C:cytoplasm"/>
    <property type="evidence" value="ECO:0007669"/>
    <property type="project" value="UniProtKB-SubCell"/>
</dbReference>
<comment type="subunit">
    <text evidence="1">Monomer and homodimer.</text>
</comment>
<dbReference type="GO" id="GO:0010468">
    <property type="term" value="P:regulation of gene expression"/>
    <property type="evidence" value="ECO:0007669"/>
    <property type="project" value="TreeGrafter"/>
</dbReference>
<protein>
    <recommendedName>
        <fullName evidence="1">Nuclear nucleic acid-binding protein C1D</fullName>
    </recommendedName>
</protein>
<reference evidence="3 4" key="1">
    <citation type="journal article" date="2012" name="Nat. Biotechnol.">
        <title>Draft genome sequence of pigeonpea (Cajanus cajan), an orphan legume crop of resource-poor farmers.</title>
        <authorList>
            <person name="Varshney R.K."/>
            <person name="Chen W."/>
            <person name="Li Y."/>
            <person name="Bharti A.K."/>
            <person name="Saxena R.K."/>
            <person name="Schlueter J.A."/>
            <person name="Donoghue M.T."/>
            <person name="Azam S."/>
            <person name="Fan G."/>
            <person name="Whaley A.M."/>
            <person name="Farmer A.D."/>
            <person name="Sheridan J."/>
            <person name="Iwata A."/>
            <person name="Tuteja R."/>
            <person name="Penmetsa R.V."/>
            <person name="Wu W."/>
            <person name="Upadhyaya H.D."/>
            <person name="Yang S.P."/>
            <person name="Shah T."/>
            <person name="Saxena K.B."/>
            <person name="Michael T."/>
            <person name="McCombie W.R."/>
            <person name="Yang B."/>
            <person name="Zhang G."/>
            <person name="Yang H."/>
            <person name="Wang J."/>
            <person name="Spillane C."/>
            <person name="Cook D.R."/>
            <person name="May G.D."/>
            <person name="Xu X."/>
            <person name="Jackson S.A."/>
        </authorList>
    </citation>
    <scope>NUCLEOTIDE SEQUENCE [LARGE SCALE GENOMIC DNA]</scope>
    <source>
        <strain evidence="4">cv. Asha</strain>
    </source>
</reference>
<evidence type="ECO:0000256" key="1">
    <source>
        <dbReference type="RuleBase" id="RU368003"/>
    </source>
</evidence>
<dbReference type="STRING" id="3821.A0A151TZ55"/>
<dbReference type="PANTHER" id="PTHR15341">
    <property type="entry name" value="SUN-COR STEROID HORMONE RECEPTOR CO-REPRESSOR"/>
    <property type="match status" value="1"/>
</dbReference>
<evidence type="ECO:0000256" key="2">
    <source>
        <dbReference type="SAM" id="MobiDB-lite"/>
    </source>
</evidence>
<dbReference type="GO" id="GO:0000460">
    <property type="term" value="P:maturation of 5.8S rRNA"/>
    <property type="evidence" value="ECO:0007669"/>
    <property type="project" value="TreeGrafter"/>
</dbReference>
<dbReference type="GO" id="GO:0000178">
    <property type="term" value="C:exosome (RNase complex)"/>
    <property type="evidence" value="ECO:0007669"/>
    <property type="project" value="TreeGrafter"/>
</dbReference>
<dbReference type="InterPro" id="IPR007146">
    <property type="entry name" value="Sas10/Utp3/C1D"/>
</dbReference>
<comment type="subcellular location">
    <subcellularLocation>
        <location evidence="1">Cytoplasm</location>
    </subcellularLocation>
    <subcellularLocation>
        <location evidence="1">Nucleus</location>
        <location evidence="1">Nucleolus</location>
    </subcellularLocation>
    <subcellularLocation>
        <location evidence="1">Nucleus</location>
    </subcellularLocation>
</comment>
<feature type="region of interest" description="Disordered" evidence="2">
    <location>
        <begin position="105"/>
        <end position="142"/>
    </location>
</feature>
<comment type="similarity">
    <text evidence="1">Belongs to the C1D family.</text>
</comment>
<keyword evidence="1" id="KW-0539">Nucleus</keyword>
<comment type="function">
    <text evidence="1">Plays a role in the recruitment of the exosome to pre-rRNA to mediate the 3'-5' end processing of the 5.8S rRNA.</text>
</comment>
<dbReference type="GO" id="GO:0003677">
    <property type="term" value="F:DNA binding"/>
    <property type="evidence" value="ECO:0007669"/>
    <property type="project" value="UniProtKB-KW"/>
</dbReference>
<dbReference type="Proteomes" id="UP000075243">
    <property type="component" value="Chromosome 2"/>
</dbReference>
<name>A0A151TZ55_CAJCA</name>
<dbReference type="EMBL" id="CM003604">
    <property type="protein sequence ID" value="KYP72363.1"/>
    <property type="molecule type" value="Genomic_DNA"/>
</dbReference>
<keyword evidence="1" id="KW-0698">rRNA processing</keyword>
<keyword evidence="1" id="KW-0963">Cytoplasm</keyword>
<keyword evidence="4" id="KW-1185">Reference proteome</keyword>
<dbReference type="AlphaFoldDB" id="A0A151TZ55"/>
<proteinExistence type="inferred from homology"/>
<dbReference type="InterPro" id="IPR011082">
    <property type="entry name" value="Exosome-assoc_fac/DNA_repair"/>
</dbReference>
<dbReference type="PANTHER" id="PTHR15341:SF5">
    <property type="entry name" value="NUCLEAR NUCLEIC ACID-BINDING PROTEIN C1D"/>
    <property type="match status" value="1"/>
</dbReference>
<organism evidence="3 4">
    <name type="scientific">Cajanus cajan</name>
    <name type="common">Pigeon pea</name>
    <name type="synonym">Cajanus indicus</name>
    <dbReference type="NCBI Taxonomy" id="3821"/>
    <lineage>
        <taxon>Eukaryota</taxon>
        <taxon>Viridiplantae</taxon>
        <taxon>Streptophyta</taxon>
        <taxon>Embryophyta</taxon>
        <taxon>Tracheophyta</taxon>
        <taxon>Spermatophyta</taxon>
        <taxon>Magnoliopsida</taxon>
        <taxon>eudicotyledons</taxon>
        <taxon>Gunneridae</taxon>
        <taxon>Pentapetalae</taxon>
        <taxon>rosids</taxon>
        <taxon>fabids</taxon>
        <taxon>Fabales</taxon>
        <taxon>Fabaceae</taxon>
        <taxon>Papilionoideae</taxon>
        <taxon>50 kb inversion clade</taxon>
        <taxon>NPAAA clade</taxon>
        <taxon>indigoferoid/millettioid clade</taxon>
        <taxon>Phaseoleae</taxon>
        <taxon>Cajanus</taxon>
    </lineage>
</organism>
<dbReference type="OrthoDB" id="1421013at2759"/>
<sequence>MGKGSEMEGIEVPEAVTDTLRSTLESLQQLETQLPQFLSLSDPELLAELPLVQRAHSLFYLAKLTSTLFSLKLRCRGVNPNGHPVKSELDKINVLQKKLERFPRLSEAQKQDDLGNISGGEGPDMNYQERAGQKRKYSSSEEQFVQIDAMESLNKEKEELGDNNGNVKRAIVIDISDDDEDELLAP</sequence>
<dbReference type="OMA" id="CRGVNPN"/>
<dbReference type="GO" id="GO:0003723">
    <property type="term" value="F:RNA binding"/>
    <property type="evidence" value="ECO:0007669"/>
    <property type="project" value="UniProtKB-UniRule"/>
</dbReference>
<dbReference type="Pfam" id="PF04000">
    <property type="entry name" value="Sas10_Utp3"/>
    <property type="match status" value="1"/>
</dbReference>
<dbReference type="Gramene" id="C.cajan_04831.t">
    <property type="protein sequence ID" value="C.cajan_04831.t"/>
    <property type="gene ID" value="C.cajan_04831"/>
</dbReference>